<dbReference type="EMBL" id="OQ865376">
    <property type="protein sequence ID" value="WHV01134.1"/>
    <property type="molecule type" value="Genomic_DNA"/>
</dbReference>
<evidence type="ECO:0000313" key="3">
    <source>
        <dbReference type="EMBL" id="WHV01134.1"/>
    </source>
</evidence>
<dbReference type="InterPro" id="IPR036770">
    <property type="entry name" value="Ankyrin_rpt-contain_sf"/>
</dbReference>
<feature type="domain" description="PRANC" evidence="2">
    <location>
        <begin position="99"/>
        <end position="191"/>
    </location>
</feature>
<reference evidence="3" key="1">
    <citation type="submission" date="2023-04" db="EMBL/GenBank/DDBJ databases">
        <title>Genomic characterization of avipoxvirus isolates from Andean condor (Vultur gryphus).</title>
        <authorList>
            <person name="Butt S.L."/>
            <person name="Do Nascimento G.M."/>
            <person name="Tripathy D.N."/>
            <person name="Diel D.G."/>
        </authorList>
    </citation>
    <scope>NUCLEOTIDE SEQUENCE</scope>
    <source>
        <strain evidence="3">CDPV99</strain>
    </source>
</reference>
<gene>
    <name evidence="3" type="ORF">CDPV99-018</name>
</gene>
<sequence length="192" mass="21977">MLACNNPNIVKLLLDKGANPCAINSFGMTVIETAMNYTSSSKYLLISHLILLEDISPDIKDDIGFIISMKIINVNYELRNFKISCLKELDELRSIKLNTKYSLYVFITSRNKKLLSKLVNNTVIDSLSLTSFPIYFELLSNAINSAKDLRNKIESFISNIDAQLNDTYWGLLPLELKYRIVYLLDSEYLIKM</sequence>
<name>A0AAT9UNE7_9POXV</name>
<dbReference type="SUPFAM" id="SSF48403">
    <property type="entry name" value="Ankyrin repeat"/>
    <property type="match status" value="1"/>
</dbReference>
<dbReference type="Gene3D" id="1.25.40.20">
    <property type="entry name" value="Ankyrin repeat-containing domain"/>
    <property type="match status" value="1"/>
</dbReference>
<accession>A0AAT9UNE7</accession>
<protein>
    <submittedName>
        <fullName evidence="3">Ankyrin repeat containing protein</fullName>
    </submittedName>
</protein>
<evidence type="ECO:0000256" key="1">
    <source>
        <dbReference type="ARBA" id="ARBA00023043"/>
    </source>
</evidence>
<evidence type="ECO:0000259" key="2">
    <source>
        <dbReference type="Pfam" id="PF09372"/>
    </source>
</evidence>
<proteinExistence type="predicted"/>
<keyword evidence="1" id="KW-0040">ANK repeat</keyword>
<dbReference type="Pfam" id="PF09372">
    <property type="entry name" value="PRANC"/>
    <property type="match status" value="1"/>
</dbReference>
<organism evidence="3">
    <name type="scientific">Condorpox virus</name>
    <dbReference type="NCBI Taxonomy" id="3049970"/>
    <lineage>
        <taxon>Viruses</taxon>
        <taxon>Varidnaviria</taxon>
        <taxon>Bamfordvirae</taxon>
        <taxon>Nucleocytoviricota</taxon>
        <taxon>Pokkesviricetes</taxon>
        <taxon>Chitovirales</taxon>
        <taxon>Poxviridae</taxon>
        <taxon>Chordopoxvirinae</taxon>
        <taxon>Avipoxvirus</taxon>
    </lineage>
</organism>
<dbReference type="InterPro" id="IPR018272">
    <property type="entry name" value="PRANC_domain"/>
</dbReference>